<evidence type="ECO:0000313" key="2">
    <source>
        <dbReference type="Proteomes" id="UP000297229"/>
    </source>
</evidence>
<gene>
    <name evidence="1" type="ORF">BELL_0807g00030</name>
</gene>
<dbReference type="SUPFAM" id="SSF53067">
    <property type="entry name" value="Actin-like ATPase domain"/>
    <property type="match status" value="1"/>
</dbReference>
<dbReference type="Gene3D" id="3.30.420.40">
    <property type="match status" value="2"/>
</dbReference>
<dbReference type="EMBL" id="PQXM01000805">
    <property type="protein sequence ID" value="TGO68805.1"/>
    <property type="molecule type" value="Genomic_DNA"/>
</dbReference>
<evidence type="ECO:0000313" key="1">
    <source>
        <dbReference type="EMBL" id="TGO68805.1"/>
    </source>
</evidence>
<dbReference type="Proteomes" id="UP000297229">
    <property type="component" value="Unassembled WGS sequence"/>
</dbReference>
<protein>
    <submittedName>
        <fullName evidence="1">Uncharacterized protein</fullName>
    </submittedName>
</protein>
<reference evidence="1 2" key="1">
    <citation type="submission" date="2017-12" db="EMBL/GenBank/DDBJ databases">
        <title>Comparative genomics of Botrytis spp.</title>
        <authorList>
            <person name="Valero-Jimenez C.A."/>
            <person name="Tapia P."/>
            <person name="Veloso J."/>
            <person name="Silva-Moreno E."/>
            <person name="Staats M."/>
            <person name="Valdes J.H."/>
            <person name="Van Kan J.A.L."/>
        </authorList>
    </citation>
    <scope>NUCLEOTIDE SEQUENCE [LARGE SCALE GENOMIC DNA]</scope>
    <source>
        <strain evidence="1 2">Be9601</strain>
    </source>
</reference>
<keyword evidence="2" id="KW-1185">Reference proteome</keyword>
<dbReference type="CDD" id="cd10170">
    <property type="entry name" value="ASKHA_NBD_HSP70"/>
    <property type="match status" value="1"/>
</dbReference>
<sequence length="336" mass="37549">MQKNMERAMRESGLGRVENDSVDNLFIVSEPEAAAAFMLASGTTPMITGETFVLIDAGGGTVDTITYTIGESCPLKVKAEGVEAGGDLCGSSYLNEALREHLSARLRGEDYLEVNRSTIEGIIDKLLVRFENDVKRNVDVAADNVPTVWIDIPGLRANKNPDKRFLNNRLKMGCADLKKIFDPLLERVAVLMKAQLDGAKEKGLTGDEIPTDKDYRLQVFYIFDAREGTRFECKEYLCVSDNKMKSHYRKNHKENKGATVVGIIETDMTFLKEQNLIQSVEPEEGVRAKRHYKVEYELVMIVNDRNMRWEARYPAGGEVQGRGQISIAAAFVPGTK</sequence>
<dbReference type="STRING" id="278938.A0A4Z1J522"/>
<proteinExistence type="predicted"/>
<accession>A0A4Z1J522</accession>
<dbReference type="PANTHER" id="PTHR42749">
    <property type="entry name" value="CELL SHAPE-DETERMINING PROTEIN MREB"/>
    <property type="match status" value="1"/>
</dbReference>
<dbReference type="PANTHER" id="PTHR42749:SF8">
    <property type="entry name" value="HSP70 FAMILY PROTEIN (AFU_ORTHOLOGUE AFUA_3G13740)"/>
    <property type="match status" value="1"/>
</dbReference>
<name>A0A4Z1J522_9HELO</name>
<dbReference type="InterPro" id="IPR043129">
    <property type="entry name" value="ATPase_NBD"/>
</dbReference>
<dbReference type="AlphaFoldDB" id="A0A4Z1J522"/>
<comment type="caution">
    <text evidence="1">The sequence shown here is derived from an EMBL/GenBank/DDBJ whole genome shotgun (WGS) entry which is preliminary data.</text>
</comment>
<dbReference type="Gene3D" id="3.90.640.10">
    <property type="entry name" value="Actin, Chain A, domain 4"/>
    <property type="match status" value="1"/>
</dbReference>
<organism evidence="1 2">
    <name type="scientific">Botrytis elliptica</name>
    <dbReference type="NCBI Taxonomy" id="278938"/>
    <lineage>
        <taxon>Eukaryota</taxon>
        <taxon>Fungi</taxon>
        <taxon>Dikarya</taxon>
        <taxon>Ascomycota</taxon>
        <taxon>Pezizomycotina</taxon>
        <taxon>Leotiomycetes</taxon>
        <taxon>Helotiales</taxon>
        <taxon>Sclerotiniaceae</taxon>
        <taxon>Botrytis</taxon>
    </lineage>
</organism>